<reference evidence="1" key="1">
    <citation type="journal article" date="2015" name="PeerJ">
        <title>First genomic representation of candidate bacterial phylum KSB3 points to enhanced environmental sensing as a trigger of wastewater bulking.</title>
        <authorList>
            <person name="Sekiguchi Y."/>
            <person name="Ohashi A."/>
            <person name="Parks D.H."/>
            <person name="Yamauchi T."/>
            <person name="Tyson G.W."/>
            <person name="Hugenholtz P."/>
        </authorList>
    </citation>
    <scope>NUCLEOTIDE SEQUENCE [LARGE SCALE GENOMIC DNA]</scope>
</reference>
<protein>
    <submittedName>
        <fullName evidence="1">Uncharacterized protein</fullName>
    </submittedName>
</protein>
<proteinExistence type="predicted"/>
<accession>A0A081BZ57</accession>
<name>A0A081BZ57_VECG1</name>
<dbReference type="EMBL" id="DF820466">
    <property type="protein sequence ID" value="GAK57612.1"/>
    <property type="molecule type" value="Genomic_DNA"/>
</dbReference>
<gene>
    <name evidence="1" type="ORF">U27_04579</name>
</gene>
<evidence type="ECO:0000313" key="1">
    <source>
        <dbReference type="EMBL" id="GAK57612.1"/>
    </source>
</evidence>
<organism evidence="1">
    <name type="scientific">Vecturithrix granuli</name>
    <dbReference type="NCBI Taxonomy" id="1499967"/>
    <lineage>
        <taxon>Bacteria</taxon>
        <taxon>Candidatus Moduliflexota</taxon>
        <taxon>Candidatus Vecturitrichia</taxon>
        <taxon>Candidatus Vecturitrichales</taxon>
        <taxon>Candidatus Vecturitrichaceae</taxon>
        <taxon>Candidatus Vecturithrix</taxon>
    </lineage>
</organism>
<sequence length="63" mass="7389">MQKIQNSKEPPVIISRLKCTNLVQMFANALQDSILTRKFKDGGRLPTQETLIRQYIINYPRRI</sequence>
<keyword evidence="2" id="KW-1185">Reference proteome</keyword>
<dbReference type="AlphaFoldDB" id="A0A081BZ57"/>
<dbReference type="Proteomes" id="UP000030661">
    <property type="component" value="Unassembled WGS sequence"/>
</dbReference>
<dbReference type="HOGENOM" id="CLU_2876700_0_0_0"/>
<evidence type="ECO:0000313" key="2">
    <source>
        <dbReference type="Proteomes" id="UP000030661"/>
    </source>
</evidence>